<dbReference type="Proteomes" id="UP001519460">
    <property type="component" value="Unassembled WGS sequence"/>
</dbReference>
<evidence type="ECO:0000313" key="1">
    <source>
        <dbReference type="EMBL" id="KAK7507357.1"/>
    </source>
</evidence>
<feature type="non-terminal residue" evidence="1">
    <location>
        <position position="57"/>
    </location>
</feature>
<reference evidence="1 2" key="1">
    <citation type="journal article" date="2023" name="Sci. Data">
        <title>Genome assembly of the Korean intertidal mud-creeper Batillaria attramentaria.</title>
        <authorList>
            <person name="Patra A.K."/>
            <person name="Ho P.T."/>
            <person name="Jun S."/>
            <person name="Lee S.J."/>
            <person name="Kim Y."/>
            <person name="Won Y.J."/>
        </authorList>
    </citation>
    <scope>NUCLEOTIDE SEQUENCE [LARGE SCALE GENOMIC DNA]</scope>
    <source>
        <strain evidence="1">Wonlab-2016</strain>
    </source>
</reference>
<keyword evidence="2" id="KW-1185">Reference proteome</keyword>
<name>A0ABD0M7Q5_9CAEN</name>
<feature type="non-terminal residue" evidence="1">
    <location>
        <position position="1"/>
    </location>
</feature>
<dbReference type="EMBL" id="JACVVK020000004">
    <property type="protein sequence ID" value="KAK7507357.1"/>
    <property type="molecule type" value="Genomic_DNA"/>
</dbReference>
<evidence type="ECO:0000313" key="2">
    <source>
        <dbReference type="Proteomes" id="UP001519460"/>
    </source>
</evidence>
<accession>A0ABD0M7Q5</accession>
<organism evidence="1 2">
    <name type="scientific">Batillaria attramentaria</name>
    <dbReference type="NCBI Taxonomy" id="370345"/>
    <lineage>
        <taxon>Eukaryota</taxon>
        <taxon>Metazoa</taxon>
        <taxon>Spiralia</taxon>
        <taxon>Lophotrochozoa</taxon>
        <taxon>Mollusca</taxon>
        <taxon>Gastropoda</taxon>
        <taxon>Caenogastropoda</taxon>
        <taxon>Sorbeoconcha</taxon>
        <taxon>Cerithioidea</taxon>
        <taxon>Batillariidae</taxon>
        <taxon>Batillaria</taxon>
    </lineage>
</organism>
<proteinExistence type="predicted"/>
<protein>
    <submittedName>
        <fullName evidence="1">Uncharacterized protein</fullName>
    </submittedName>
</protein>
<comment type="caution">
    <text evidence="1">The sequence shown here is derived from an EMBL/GenBank/DDBJ whole genome shotgun (WGS) entry which is preliminary data.</text>
</comment>
<dbReference type="AlphaFoldDB" id="A0ABD0M7Q5"/>
<sequence length="57" mass="6834">QRFLPLKLRPLSTERSRDTRRISIECLRELVGRDKRHFPNSSTERSVLARTRPLLFQ</sequence>
<gene>
    <name evidence="1" type="ORF">BaRGS_00001292</name>
</gene>